<organism evidence="1 2">
    <name type="scientific">Candidatus Nitrohelix vancouverensis</name>
    <dbReference type="NCBI Taxonomy" id="2705534"/>
    <lineage>
        <taxon>Bacteria</taxon>
        <taxon>Pseudomonadati</taxon>
        <taxon>Nitrospinota/Tectimicrobiota group</taxon>
        <taxon>Nitrospinota</taxon>
        <taxon>Nitrospinia</taxon>
        <taxon>Nitrospinales</taxon>
        <taxon>Nitrospinaceae</taxon>
        <taxon>Candidatus Nitrohelix</taxon>
    </lineage>
</organism>
<accession>A0A7T0G3X0</accession>
<name>A0A7T0G3X0_9BACT</name>
<evidence type="ECO:0000313" key="1">
    <source>
        <dbReference type="EMBL" id="QPJ65870.1"/>
    </source>
</evidence>
<evidence type="ECO:0000313" key="2">
    <source>
        <dbReference type="Proteomes" id="UP000594464"/>
    </source>
</evidence>
<dbReference type="Proteomes" id="UP000594464">
    <property type="component" value="Chromosome"/>
</dbReference>
<dbReference type="KEGG" id="nva:G3M78_10885"/>
<protein>
    <submittedName>
        <fullName evidence="1">Uncharacterized protein</fullName>
    </submittedName>
</protein>
<proteinExistence type="predicted"/>
<reference evidence="2" key="1">
    <citation type="submission" date="2020-02" db="EMBL/GenBank/DDBJ databases">
        <title>Genomic and physiological characterization of two novel Nitrospinaceae genera.</title>
        <authorList>
            <person name="Mueller A.J."/>
            <person name="Jung M.-Y."/>
            <person name="Strachan C.R."/>
            <person name="Herbold C.W."/>
            <person name="Kirkegaard R.H."/>
            <person name="Daims H."/>
        </authorList>
    </citation>
    <scope>NUCLEOTIDE SEQUENCE [LARGE SCALE GENOMIC DNA]</scope>
</reference>
<gene>
    <name evidence="1" type="ORF">G3M78_10885</name>
</gene>
<dbReference type="AlphaFoldDB" id="A0A7T0G3X0"/>
<dbReference type="EMBL" id="CP048620">
    <property type="protein sequence ID" value="QPJ65870.1"/>
    <property type="molecule type" value="Genomic_DNA"/>
</dbReference>
<sequence>MGKLKVGDVLFEPLSRNTGEVTGIIEGPSGKIVQIRWKPEDNHLPHDTEHFYKKVVRCIKNGEFEYTPKYEP</sequence>